<name>A0A6M6BIV8_9BACT</name>
<gene>
    <name evidence="1" type="ORF">HMJ29_13095</name>
</gene>
<dbReference type="SMART" id="SM00028">
    <property type="entry name" value="TPR"/>
    <property type="match status" value="2"/>
</dbReference>
<dbReference type="Gene3D" id="1.25.40.10">
    <property type="entry name" value="Tetratricopeptide repeat domain"/>
    <property type="match status" value="1"/>
</dbReference>
<organism evidence="1 2">
    <name type="scientific">Hymenobacter taeanensis</name>
    <dbReference type="NCBI Taxonomy" id="2735321"/>
    <lineage>
        <taxon>Bacteria</taxon>
        <taxon>Pseudomonadati</taxon>
        <taxon>Bacteroidota</taxon>
        <taxon>Cytophagia</taxon>
        <taxon>Cytophagales</taxon>
        <taxon>Hymenobacteraceae</taxon>
        <taxon>Hymenobacter</taxon>
    </lineage>
</organism>
<accession>A0A6M6BIV8</accession>
<proteinExistence type="predicted"/>
<evidence type="ECO:0000313" key="2">
    <source>
        <dbReference type="Proteomes" id="UP000501623"/>
    </source>
</evidence>
<reference evidence="1 2" key="1">
    <citation type="submission" date="2020-05" db="EMBL/GenBank/DDBJ databases">
        <title>Complete genome sequence of Hymenobacter sp. TS19 in Coasted Sand Dune.</title>
        <authorList>
            <person name="Lee J.-H."/>
            <person name="Jung J.-H."/>
            <person name="Jeong S."/>
            <person name="Zhao L."/>
            <person name="Kim M.-K."/>
            <person name="Seo H.-S."/>
            <person name="Lim S."/>
        </authorList>
    </citation>
    <scope>NUCLEOTIDE SEQUENCE [LARGE SCALE GENOMIC DNA]</scope>
    <source>
        <strain evidence="1 2">TS19</strain>
    </source>
</reference>
<dbReference type="InterPro" id="IPR011990">
    <property type="entry name" value="TPR-like_helical_dom_sf"/>
</dbReference>
<dbReference type="RefSeq" id="WP_171591919.1">
    <property type="nucleotide sequence ID" value="NZ_CP053538.1"/>
</dbReference>
<dbReference type="SUPFAM" id="SSF48452">
    <property type="entry name" value="TPR-like"/>
    <property type="match status" value="1"/>
</dbReference>
<sequence>MWFFILVLLATGLGIYFLSNTPDKKLEKAGAAIGAGNYQRAQELLTALLEKRHAGAPSVQARLHLTKAQRALQKSEYQPALAELDYLYGVRSRHAFADHHKLTAVEQESADILLRCTEGLVAPLQKAGSWSAALQLFEQALGRTEKVHALSTGAPVTKFRSGAVACHQRLLTAGVQVNVNQGAVLLAQKQYDAAELQFNTALQQLQGPFTGLKEQAAVLVRATVISQLTDLKQARCVAEAMRLVVLAQAVSGAGRKSSIQEQTSALTQLQQATSMLEQASALKAKLPEAAAALPSQISLFTGRLKRNRGEQYEAQANWKAACQDYEAAQAIHQQRGELQTVATLQLRRSIIALKSGVGTVITDAATLDRAEPAVRVDLAYRAALAYLRAGRVETAELFLPHLAGQISEASALAAAITQAQLDALAKEVEVAIATAQHDQATFVQLQEVYQAIPGLAKRTSATDVQLGRQVAALEPYVLSRLLTVGLTQQQLLPLLDVLTAKSGFLTSPETLKNVGIVCLRIILAGGLTTSNYQRILSLWLTALYSNTVLVASLESTSWDDELAFTLEDSLGVCTLPDLPDNVNHDPADDQNISLGDTQRELMRVVEAALGEIDPPQLQAQAAEFYSNERNALVNLIAEFDRMGGITTKVLAVTTPFAAQTYGANRTIVLKLTAQYLREQEEKLLDCALPYHGKLANPQLLSYQEALTAEKQIMACFAEPRTTSLRQLPKLLPKQAALFNAYPKLRNRLINQLTTQVRAANEEEVEGSLADTFQVLIEAFPNTETFKVLGANHLCDWCIGALNEEQMTETAGLEHLLRAWSWRPDDDRVAANLVIVFGIICRSAITDNNGIMQELPALQKAYKQISSAQNRTIRQVVAEHLVPVYQKYRAMLSSSKIDPDALMLAATKPSLSGQFSAKGISMGMKLILMRDLAKLATTQPVSAL</sequence>
<keyword evidence="2" id="KW-1185">Reference proteome</keyword>
<dbReference type="KEGG" id="hts:HMJ29_13095"/>
<dbReference type="InterPro" id="IPR019734">
    <property type="entry name" value="TPR_rpt"/>
</dbReference>
<evidence type="ECO:0000313" key="1">
    <source>
        <dbReference type="EMBL" id="QJX47828.1"/>
    </source>
</evidence>
<dbReference type="EMBL" id="CP053538">
    <property type="protein sequence ID" value="QJX47828.1"/>
    <property type="molecule type" value="Genomic_DNA"/>
</dbReference>
<evidence type="ECO:0008006" key="3">
    <source>
        <dbReference type="Google" id="ProtNLM"/>
    </source>
</evidence>
<dbReference type="AlphaFoldDB" id="A0A6M6BIV8"/>
<dbReference type="Proteomes" id="UP000501623">
    <property type="component" value="Chromosome"/>
</dbReference>
<protein>
    <recommendedName>
        <fullName evidence="3">Tetratricopeptide repeat protein</fullName>
    </recommendedName>
</protein>